<keyword evidence="1" id="KW-0325">Glycoprotein</keyword>
<dbReference type="InterPro" id="IPR001627">
    <property type="entry name" value="Semap_dom"/>
</dbReference>
<comment type="caution">
    <text evidence="4">The sequence shown here is derived from an EMBL/GenBank/DDBJ whole genome shotgun (WGS) entry which is preliminary data.</text>
</comment>
<accession>A0ABU7BTJ7</accession>
<evidence type="ECO:0000313" key="4">
    <source>
        <dbReference type="EMBL" id="MED6252714.1"/>
    </source>
</evidence>
<dbReference type="Proteomes" id="UP001345963">
    <property type="component" value="Unassembled WGS sequence"/>
</dbReference>
<dbReference type="PANTHER" id="PTHR11036:SF20">
    <property type="entry name" value="SEMAPHORIN-3G"/>
    <property type="match status" value="1"/>
</dbReference>
<keyword evidence="5" id="KW-1185">Reference proteome</keyword>
<comment type="caution">
    <text evidence="2">Lacks conserved residue(s) required for the propagation of feature annotation.</text>
</comment>
<dbReference type="SUPFAM" id="SSF101912">
    <property type="entry name" value="Sema domain"/>
    <property type="match status" value="1"/>
</dbReference>
<dbReference type="EMBL" id="JAHUTI010062277">
    <property type="protein sequence ID" value="MED6252714.1"/>
    <property type="molecule type" value="Genomic_DNA"/>
</dbReference>
<dbReference type="PANTHER" id="PTHR11036">
    <property type="entry name" value="SEMAPHORIN"/>
    <property type="match status" value="1"/>
</dbReference>
<sequence length="98" mass="10988">MNLIYTLVTVTFLPQHVFTMNPLNVESGREKVPHDPSFPFASTFSGGELYTGLTADFLGRDSVIFRSIGGRTTMRTETDQKLLHGIHFTSLRKLVKTV</sequence>
<dbReference type="InterPro" id="IPR027231">
    <property type="entry name" value="Semaphorin"/>
</dbReference>
<name>A0ABU7BTJ7_9TELE</name>
<evidence type="ECO:0000256" key="1">
    <source>
        <dbReference type="ARBA" id="ARBA00023180"/>
    </source>
</evidence>
<reference evidence="4 5" key="1">
    <citation type="submission" date="2021-07" db="EMBL/GenBank/DDBJ databases">
        <authorList>
            <person name="Palmer J.M."/>
        </authorList>
    </citation>
    <scope>NUCLEOTIDE SEQUENCE [LARGE SCALE GENOMIC DNA]</scope>
    <source>
        <strain evidence="4 5">AT_MEX2019</strain>
        <tissue evidence="4">Muscle</tissue>
    </source>
</reference>
<dbReference type="InterPro" id="IPR036352">
    <property type="entry name" value="Semap_dom_sf"/>
</dbReference>
<proteinExistence type="predicted"/>
<protein>
    <recommendedName>
        <fullName evidence="3">Sema domain-containing protein</fullName>
    </recommendedName>
</protein>
<evidence type="ECO:0000259" key="3">
    <source>
        <dbReference type="PROSITE" id="PS51004"/>
    </source>
</evidence>
<evidence type="ECO:0000256" key="2">
    <source>
        <dbReference type="PROSITE-ProRule" id="PRU00352"/>
    </source>
</evidence>
<feature type="domain" description="Sema" evidence="3">
    <location>
        <begin position="1"/>
        <end position="98"/>
    </location>
</feature>
<dbReference type="PROSITE" id="PS51004">
    <property type="entry name" value="SEMA"/>
    <property type="match status" value="1"/>
</dbReference>
<dbReference type="InterPro" id="IPR015943">
    <property type="entry name" value="WD40/YVTN_repeat-like_dom_sf"/>
</dbReference>
<organism evidence="4 5">
    <name type="scientific">Ataeniobius toweri</name>
    <dbReference type="NCBI Taxonomy" id="208326"/>
    <lineage>
        <taxon>Eukaryota</taxon>
        <taxon>Metazoa</taxon>
        <taxon>Chordata</taxon>
        <taxon>Craniata</taxon>
        <taxon>Vertebrata</taxon>
        <taxon>Euteleostomi</taxon>
        <taxon>Actinopterygii</taxon>
        <taxon>Neopterygii</taxon>
        <taxon>Teleostei</taxon>
        <taxon>Neoteleostei</taxon>
        <taxon>Acanthomorphata</taxon>
        <taxon>Ovalentaria</taxon>
        <taxon>Atherinomorphae</taxon>
        <taxon>Cyprinodontiformes</taxon>
        <taxon>Goodeidae</taxon>
        <taxon>Ataeniobius</taxon>
    </lineage>
</organism>
<evidence type="ECO:0000313" key="5">
    <source>
        <dbReference type="Proteomes" id="UP001345963"/>
    </source>
</evidence>
<dbReference type="Gene3D" id="2.130.10.10">
    <property type="entry name" value="YVTN repeat-like/Quinoprotein amine dehydrogenase"/>
    <property type="match status" value="1"/>
</dbReference>
<gene>
    <name evidence="4" type="ORF">ATANTOWER_015783</name>
</gene>